<dbReference type="OrthoDB" id="6118546at2"/>
<evidence type="ECO:0000313" key="1">
    <source>
        <dbReference type="EMBL" id="SFX62185.1"/>
    </source>
</evidence>
<sequence length="127" mass="14549">MPKTAVSISLKASDLGRSLLPLVYGGLLLACLLHPHPISDTLVLLPLLLGIWHWYRDFGPLAPVLLEVDEQEVWLTDRQGVSQPVPLPLLWRSRHWLVFRRGVWPWILWPDAVSAAEHHQLRVLLKH</sequence>
<organism evidence="1 2">
    <name type="scientific">Marinospirillum alkaliphilum DSM 21637</name>
    <dbReference type="NCBI Taxonomy" id="1122209"/>
    <lineage>
        <taxon>Bacteria</taxon>
        <taxon>Pseudomonadati</taxon>
        <taxon>Pseudomonadota</taxon>
        <taxon>Gammaproteobacteria</taxon>
        <taxon>Oceanospirillales</taxon>
        <taxon>Oceanospirillaceae</taxon>
        <taxon>Marinospirillum</taxon>
    </lineage>
</organism>
<gene>
    <name evidence="1" type="ORF">SAMN02745752_02284</name>
</gene>
<name>A0A1K1YJT6_9GAMM</name>
<reference evidence="1 2" key="1">
    <citation type="submission" date="2016-11" db="EMBL/GenBank/DDBJ databases">
        <authorList>
            <person name="Jaros S."/>
            <person name="Januszkiewicz K."/>
            <person name="Wedrychowicz H."/>
        </authorList>
    </citation>
    <scope>NUCLEOTIDE SEQUENCE [LARGE SCALE GENOMIC DNA]</scope>
    <source>
        <strain evidence="1 2">DSM 21637</strain>
    </source>
</reference>
<dbReference type="EMBL" id="FPJW01000008">
    <property type="protein sequence ID" value="SFX62185.1"/>
    <property type="molecule type" value="Genomic_DNA"/>
</dbReference>
<dbReference type="PROSITE" id="PS51257">
    <property type="entry name" value="PROKAR_LIPOPROTEIN"/>
    <property type="match status" value="1"/>
</dbReference>
<accession>A0A1K1YJT6</accession>
<evidence type="ECO:0000313" key="2">
    <source>
        <dbReference type="Proteomes" id="UP000182350"/>
    </source>
</evidence>
<keyword evidence="2" id="KW-1185">Reference proteome</keyword>
<protein>
    <submittedName>
        <fullName evidence="1">Uncharacterized protein</fullName>
    </submittedName>
</protein>
<dbReference type="AlphaFoldDB" id="A0A1K1YJT6"/>
<dbReference type="RefSeq" id="WP_072326607.1">
    <property type="nucleotide sequence ID" value="NZ_FPJW01000008.1"/>
</dbReference>
<dbReference type="STRING" id="1122209.SAMN02745752_02284"/>
<dbReference type="Proteomes" id="UP000182350">
    <property type="component" value="Unassembled WGS sequence"/>
</dbReference>
<proteinExistence type="predicted"/>